<dbReference type="EMBL" id="FNTH01000001">
    <property type="protein sequence ID" value="SED91675.1"/>
    <property type="molecule type" value="Genomic_DNA"/>
</dbReference>
<feature type="signal peptide" evidence="1">
    <location>
        <begin position="1"/>
        <end position="27"/>
    </location>
</feature>
<proteinExistence type="predicted"/>
<accession>A0A1H5EKR5</accession>
<dbReference type="OrthoDB" id="8239359at2"/>
<reference evidence="2 3" key="1">
    <citation type="submission" date="2016-10" db="EMBL/GenBank/DDBJ databases">
        <authorList>
            <person name="de Groot N.N."/>
        </authorList>
    </citation>
    <scope>NUCLEOTIDE SEQUENCE [LARGE SCALE GENOMIC DNA]</scope>
    <source>
        <strain evidence="2 3">MT12</strain>
    </source>
</reference>
<gene>
    <name evidence="2" type="ORF">SAMN05444164_6277</name>
</gene>
<protein>
    <recommendedName>
        <fullName evidence="4">Beta/Gamma crystallin</fullName>
    </recommendedName>
</protein>
<name>A0A1H5EKR5_9BRAD</name>
<dbReference type="Proteomes" id="UP000198992">
    <property type="component" value="Unassembled WGS sequence"/>
</dbReference>
<sequence length="136" mass="15129">MSHRKPGRICLALCVAAQFLAIANAQAQMQRSGVGATLGVAPPPTDDISSRRHRSPTGAVCLRLAAASRSFPNNDRLFNHWIYAENICGDRVRVQVCYYGTRNCIDMDIGGHERKEAILGTLPATKDFRYEYSERF</sequence>
<evidence type="ECO:0000313" key="3">
    <source>
        <dbReference type="Proteomes" id="UP000198992"/>
    </source>
</evidence>
<organism evidence="2 3">
    <name type="scientific">Bradyrhizobium erythrophlei</name>
    <dbReference type="NCBI Taxonomy" id="1437360"/>
    <lineage>
        <taxon>Bacteria</taxon>
        <taxon>Pseudomonadati</taxon>
        <taxon>Pseudomonadota</taxon>
        <taxon>Alphaproteobacteria</taxon>
        <taxon>Hyphomicrobiales</taxon>
        <taxon>Nitrobacteraceae</taxon>
        <taxon>Bradyrhizobium</taxon>
    </lineage>
</organism>
<dbReference type="AlphaFoldDB" id="A0A1H5EKR5"/>
<evidence type="ECO:0008006" key="4">
    <source>
        <dbReference type="Google" id="ProtNLM"/>
    </source>
</evidence>
<evidence type="ECO:0000256" key="1">
    <source>
        <dbReference type="SAM" id="SignalP"/>
    </source>
</evidence>
<dbReference type="RefSeq" id="WP_143046816.1">
    <property type="nucleotide sequence ID" value="NZ_FNTH01000001.1"/>
</dbReference>
<evidence type="ECO:0000313" key="2">
    <source>
        <dbReference type="EMBL" id="SED91675.1"/>
    </source>
</evidence>
<feature type="chain" id="PRO_5011696998" description="Beta/Gamma crystallin" evidence="1">
    <location>
        <begin position="28"/>
        <end position="136"/>
    </location>
</feature>
<keyword evidence="1" id="KW-0732">Signal</keyword>